<keyword evidence="1 3" id="KW-0807">Transducer</keyword>
<reference evidence="7 8" key="1">
    <citation type="submission" date="2016-10" db="EMBL/GenBank/DDBJ databases">
        <authorList>
            <person name="de Groot N.N."/>
        </authorList>
    </citation>
    <scope>NUCLEOTIDE SEQUENCE [LARGE SCALE GENOMIC DNA]</scope>
    <source>
        <strain evidence="7 8">743A</strain>
    </source>
</reference>
<dbReference type="PANTHER" id="PTHR32089:SF112">
    <property type="entry name" value="LYSOZYME-LIKE PROTEIN-RELATED"/>
    <property type="match status" value="1"/>
</dbReference>
<dbReference type="Proteomes" id="UP000199659">
    <property type="component" value="Unassembled WGS sequence"/>
</dbReference>
<feature type="domain" description="Methyl-accepting transducer" evidence="5">
    <location>
        <begin position="143"/>
        <end position="379"/>
    </location>
</feature>
<feature type="domain" description="HAMP" evidence="6">
    <location>
        <begin position="70"/>
        <end position="124"/>
    </location>
</feature>
<dbReference type="SMART" id="SM00304">
    <property type="entry name" value="HAMP"/>
    <property type="match status" value="1"/>
</dbReference>
<dbReference type="Pfam" id="PF00015">
    <property type="entry name" value="MCPsignal"/>
    <property type="match status" value="1"/>
</dbReference>
<comment type="similarity">
    <text evidence="2">Belongs to the methyl-accepting chemotaxis (MCP) protein family.</text>
</comment>
<accession>A0A1I6KBZ0</accession>
<evidence type="ECO:0000313" key="7">
    <source>
        <dbReference type="EMBL" id="SFR88805.1"/>
    </source>
</evidence>
<dbReference type="GO" id="GO:0016020">
    <property type="term" value="C:membrane"/>
    <property type="evidence" value="ECO:0007669"/>
    <property type="project" value="InterPro"/>
</dbReference>
<feature type="transmembrane region" description="Helical" evidence="4">
    <location>
        <begin position="48"/>
        <end position="69"/>
    </location>
</feature>
<dbReference type="CDD" id="cd06225">
    <property type="entry name" value="HAMP"/>
    <property type="match status" value="1"/>
</dbReference>
<protein>
    <submittedName>
        <fullName evidence="7">Methyl-accepting chemotaxis protein</fullName>
    </submittedName>
</protein>
<evidence type="ECO:0000256" key="3">
    <source>
        <dbReference type="PROSITE-ProRule" id="PRU00284"/>
    </source>
</evidence>
<dbReference type="PANTHER" id="PTHR32089">
    <property type="entry name" value="METHYL-ACCEPTING CHEMOTAXIS PROTEIN MCPB"/>
    <property type="match status" value="1"/>
</dbReference>
<dbReference type="InterPro" id="IPR004089">
    <property type="entry name" value="MCPsignal_dom"/>
</dbReference>
<feature type="transmembrane region" description="Helical" evidence="4">
    <location>
        <begin position="21"/>
        <end position="42"/>
    </location>
</feature>
<organism evidence="7 8">
    <name type="scientific">Anaeromicropila populeti</name>
    <dbReference type="NCBI Taxonomy" id="37658"/>
    <lineage>
        <taxon>Bacteria</taxon>
        <taxon>Bacillati</taxon>
        <taxon>Bacillota</taxon>
        <taxon>Clostridia</taxon>
        <taxon>Lachnospirales</taxon>
        <taxon>Lachnospiraceae</taxon>
        <taxon>Anaeromicropila</taxon>
    </lineage>
</organism>
<evidence type="ECO:0000256" key="1">
    <source>
        <dbReference type="ARBA" id="ARBA00023224"/>
    </source>
</evidence>
<evidence type="ECO:0000256" key="4">
    <source>
        <dbReference type="SAM" id="Phobius"/>
    </source>
</evidence>
<dbReference type="EMBL" id="FOYZ01000008">
    <property type="protein sequence ID" value="SFR88805.1"/>
    <property type="molecule type" value="Genomic_DNA"/>
</dbReference>
<dbReference type="PROSITE" id="PS50885">
    <property type="entry name" value="HAMP"/>
    <property type="match status" value="1"/>
</dbReference>
<dbReference type="Gene3D" id="1.10.287.950">
    <property type="entry name" value="Methyl-accepting chemotaxis protein"/>
    <property type="match status" value="1"/>
</dbReference>
<keyword evidence="4" id="KW-1133">Transmembrane helix</keyword>
<dbReference type="Gene3D" id="6.10.340.10">
    <property type="match status" value="1"/>
</dbReference>
<evidence type="ECO:0000259" key="6">
    <source>
        <dbReference type="PROSITE" id="PS50885"/>
    </source>
</evidence>
<evidence type="ECO:0000259" key="5">
    <source>
        <dbReference type="PROSITE" id="PS50111"/>
    </source>
</evidence>
<evidence type="ECO:0000313" key="8">
    <source>
        <dbReference type="Proteomes" id="UP000199659"/>
    </source>
</evidence>
<dbReference type="STRING" id="37658.SAMN05661086_02361"/>
<evidence type="ECO:0000256" key="2">
    <source>
        <dbReference type="ARBA" id="ARBA00029447"/>
    </source>
</evidence>
<dbReference type="PROSITE" id="PS50111">
    <property type="entry name" value="CHEMOTAXIS_TRANSDUC_2"/>
    <property type="match status" value="1"/>
</dbReference>
<keyword evidence="8" id="KW-1185">Reference proteome</keyword>
<dbReference type="GO" id="GO:0007165">
    <property type="term" value="P:signal transduction"/>
    <property type="evidence" value="ECO:0007669"/>
    <property type="project" value="UniProtKB-KW"/>
</dbReference>
<dbReference type="InterPro" id="IPR003660">
    <property type="entry name" value="HAMP_dom"/>
</dbReference>
<gene>
    <name evidence="7" type="ORF">SAMN05661086_02361</name>
</gene>
<keyword evidence="4" id="KW-0472">Membrane</keyword>
<dbReference type="SMART" id="SM00283">
    <property type="entry name" value="MA"/>
    <property type="match status" value="1"/>
</dbReference>
<proteinExistence type="inferred from homology"/>
<dbReference type="SUPFAM" id="SSF58104">
    <property type="entry name" value="Methyl-accepting chemotaxis protein (MCP) signaling domain"/>
    <property type="match status" value="1"/>
</dbReference>
<name>A0A1I6KBZ0_9FIRM</name>
<keyword evidence="4" id="KW-0812">Transmembrane</keyword>
<dbReference type="AlphaFoldDB" id="A0A1I6KBZ0"/>
<sequence length="433" mass="48148">MVKSKKGTLQPKRVKKSIRGQILATALCPLLMMSTLVSILSLRGVDDMIVAYVIAIILGVGVVQLLYVARSIVKPLRKIEEYIWSLSEGQLDIKIERKGGRQDEIGLMMESLIVLHHKLKSSMNDIKKVSNQLVDTNDILSVSLTQANTDSEQIKRIVQESTEDTKKQDDNINMASEHIGEIGIMVGDVLESVNHLMYTSEKMKIAGSQSVNMMLQLDESNVRTNESIEQINKQVHLTHKATVSITEVLQLITNISKQTSLLALNAGIEAARAGEHGAGFSVVAEEINKLAGQSNSSTQEIYEIVSNLLEESEKMLAIMGTVLVDVAKQREKLEQTKEHMATVNIGIEDSLSEVSDINDKTEKCNILKNQIIGNIEVLRHLSEKNVVNMDGIQESVIVVGEKMQYVKDIGNHLSDYADILNEQLRFFKLDIME</sequence>
<dbReference type="RefSeq" id="WP_177214700.1">
    <property type="nucleotide sequence ID" value="NZ_FOYZ01000008.1"/>
</dbReference>